<name>A0A6A5UNZ0_9PLEO</name>
<reference evidence="6" key="1">
    <citation type="journal article" date="2020" name="Stud. Mycol.">
        <title>101 Dothideomycetes genomes: a test case for predicting lifestyles and emergence of pathogens.</title>
        <authorList>
            <person name="Haridas S."/>
            <person name="Albert R."/>
            <person name="Binder M."/>
            <person name="Bloem J."/>
            <person name="Labutti K."/>
            <person name="Salamov A."/>
            <person name="Andreopoulos B."/>
            <person name="Baker S."/>
            <person name="Barry K."/>
            <person name="Bills G."/>
            <person name="Bluhm B."/>
            <person name="Cannon C."/>
            <person name="Castanera R."/>
            <person name="Culley D."/>
            <person name="Daum C."/>
            <person name="Ezra D."/>
            <person name="Gonzalez J."/>
            <person name="Henrissat B."/>
            <person name="Kuo A."/>
            <person name="Liang C."/>
            <person name="Lipzen A."/>
            <person name="Lutzoni F."/>
            <person name="Magnuson J."/>
            <person name="Mondo S."/>
            <person name="Nolan M."/>
            <person name="Ohm R."/>
            <person name="Pangilinan J."/>
            <person name="Park H.-J."/>
            <person name="Ramirez L."/>
            <person name="Alfaro M."/>
            <person name="Sun H."/>
            <person name="Tritt A."/>
            <person name="Yoshinaga Y."/>
            <person name="Zwiers L.-H."/>
            <person name="Turgeon B."/>
            <person name="Goodwin S."/>
            <person name="Spatafora J."/>
            <person name="Crous P."/>
            <person name="Grigoriev I."/>
        </authorList>
    </citation>
    <scope>NUCLEOTIDE SEQUENCE</scope>
    <source>
        <strain evidence="6">CBS 107.79</strain>
    </source>
</reference>
<dbReference type="AlphaFoldDB" id="A0A6A5UNZ0"/>
<evidence type="ECO:0000256" key="4">
    <source>
        <dbReference type="ARBA" id="ARBA00023140"/>
    </source>
</evidence>
<gene>
    <name evidence="6" type="ORF">BU23DRAFT_575540</name>
</gene>
<dbReference type="Gene3D" id="3.90.226.10">
    <property type="entry name" value="2-enoyl-CoA Hydratase, Chain A, domain 1"/>
    <property type="match status" value="1"/>
</dbReference>
<dbReference type="Proteomes" id="UP000800036">
    <property type="component" value="Unassembled WGS sequence"/>
</dbReference>
<dbReference type="GO" id="GO:0004165">
    <property type="term" value="F:delta(3)-delta(2)-enoyl-CoA isomerase activity"/>
    <property type="evidence" value="ECO:0007669"/>
    <property type="project" value="UniProtKB-ARBA"/>
</dbReference>
<keyword evidence="5" id="KW-0413">Isomerase</keyword>
<comment type="pathway">
    <text evidence="2">Mycotoxin biosynthesis.</text>
</comment>
<dbReference type="Gene3D" id="1.10.12.10">
    <property type="entry name" value="Lyase 2-enoyl-coa Hydratase, Chain A, domain 2"/>
    <property type="match status" value="1"/>
</dbReference>
<keyword evidence="3" id="KW-0843">Virulence</keyword>
<dbReference type="GO" id="GO:0005777">
    <property type="term" value="C:peroxisome"/>
    <property type="evidence" value="ECO:0007669"/>
    <property type="project" value="UniProtKB-SubCell"/>
</dbReference>
<keyword evidence="4" id="KW-0576">Peroxisome</keyword>
<dbReference type="InterPro" id="IPR029045">
    <property type="entry name" value="ClpP/crotonase-like_dom_sf"/>
</dbReference>
<dbReference type="InterPro" id="IPR014748">
    <property type="entry name" value="Enoyl-CoA_hydra_C"/>
</dbReference>
<evidence type="ECO:0000256" key="3">
    <source>
        <dbReference type="ARBA" id="ARBA00023026"/>
    </source>
</evidence>
<dbReference type="PANTHER" id="PTHR43684">
    <property type="match status" value="1"/>
</dbReference>
<organism evidence="6 7">
    <name type="scientific">Bimuria novae-zelandiae CBS 107.79</name>
    <dbReference type="NCBI Taxonomy" id="1447943"/>
    <lineage>
        <taxon>Eukaryota</taxon>
        <taxon>Fungi</taxon>
        <taxon>Dikarya</taxon>
        <taxon>Ascomycota</taxon>
        <taxon>Pezizomycotina</taxon>
        <taxon>Dothideomycetes</taxon>
        <taxon>Pleosporomycetidae</taxon>
        <taxon>Pleosporales</taxon>
        <taxon>Massarineae</taxon>
        <taxon>Didymosphaeriaceae</taxon>
        <taxon>Bimuria</taxon>
    </lineage>
</organism>
<dbReference type="PANTHER" id="PTHR43684:SF1">
    <property type="entry name" value="ENOYL-COA DELTA ISOMERASE 2"/>
    <property type="match status" value="1"/>
</dbReference>
<dbReference type="EMBL" id="ML976780">
    <property type="protein sequence ID" value="KAF1964636.1"/>
    <property type="molecule type" value="Genomic_DNA"/>
</dbReference>
<evidence type="ECO:0000256" key="5">
    <source>
        <dbReference type="ARBA" id="ARBA00023235"/>
    </source>
</evidence>
<dbReference type="Pfam" id="PF00378">
    <property type="entry name" value="ECH_1"/>
    <property type="match status" value="1"/>
</dbReference>
<evidence type="ECO:0000256" key="1">
    <source>
        <dbReference type="ARBA" id="ARBA00004275"/>
    </source>
</evidence>
<accession>A0A6A5UNZ0</accession>
<evidence type="ECO:0000256" key="2">
    <source>
        <dbReference type="ARBA" id="ARBA00004685"/>
    </source>
</evidence>
<protein>
    <submittedName>
        <fullName evidence="6">ClpP/crotonase</fullName>
    </submittedName>
</protein>
<keyword evidence="7" id="KW-1185">Reference proteome</keyword>
<sequence>MYFLTPFTKLGMAAEGASSFSFPAIMGHLKAAAILLVGDGISADDAERLGLVSKILPTHEFLGNVLDIATRLASSLHGALQATKALMRNRSRQELLDANDRECALIQNERFGSEENLKAVSQFRRDQELRKKHRVRL</sequence>
<dbReference type="InterPro" id="IPR051053">
    <property type="entry name" value="ECH/Chromodomain_protein"/>
</dbReference>
<evidence type="ECO:0000313" key="6">
    <source>
        <dbReference type="EMBL" id="KAF1964636.1"/>
    </source>
</evidence>
<dbReference type="InterPro" id="IPR001753">
    <property type="entry name" value="Enoyl-CoA_hydra/iso"/>
</dbReference>
<dbReference type="OrthoDB" id="448450at2759"/>
<comment type="subcellular location">
    <subcellularLocation>
        <location evidence="1">Peroxisome</location>
    </subcellularLocation>
</comment>
<evidence type="ECO:0000313" key="7">
    <source>
        <dbReference type="Proteomes" id="UP000800036"/>
    </source>
</evidence>
<proteinExistence type="predicted"/>
<dbReference type="SUPFAM" id="SSF52096">
    <property type="entry name" value="ClpP/crotonase"/>
    <property type="match status" value="1"/>
</dbReference>